<feature type="compositionally biased region" description="Basic and acidic residues" evidence="1">
    <location>
        <begin position="315"/>
        <end position="325"/>
    </location>
</feature>
<sequence length="450" mass="49601">MNIAIKDGAFKVLGRVVAPKNPTSICNFQGFIDRLVGNLCTIWIGRNKLEANIARFERSKGTNRNSNVSRKDVGSGDAKVLGRNGTNNTFVHTKASFVSVLNSKSHSSGHNVIEKGQHLPKNAQQSTHSSTAALVLDDSCVIECDLACHVMGKVKAIESIHNLRNILYNEGFPKVKLTYLGGLWVTIKLDSEEMKNSLLSHVGVNSWFDVMQEACCDFVSEERVIWIDLEGVPLNLWSKETFSRIGRKWGLIQDIEAKHGVSIACKRLCLLTKHPVSILEQFKIIYKGKVSWVRAKELFTWDPIFLETNIAESDKASTQDNHAEGDESDEESVEESDVEGVVETIFSDKSASFSASSKHNTGVQKSADPFGLYELLNKHKKVRDDDDADSQSPTYPPGFTPADCQATKEDNVSKGMDVVDDGVGKIEEGECSPSLNAKVMSNSYVIPDTS</sequence>
<name>A0A2U1P7E7_ARTAN</name>
<evidence type="ECO:0000313" key="3">
    <source>
        <dbReference type="Proteomes" id="UP000245207"/>
    </source>
</evidence>
<dbReference type="OrthoDB" id="1744977at2759"/>
<organism evidence="2 3">
    <name type="scientific">Artemisia annua</name>
    <name type="common">Sweet wormwood</name>
    <dbReference type="NCBI Taxonomy" id="35608"/>
    <lineage>
        <taxon>Eukaryota</taxon>
        <taxon>Viridiplantae</taxon>
        <taxon>Streptophyta</taxon>
        <taxon>Embryophyta</taxon>
        <taxon>Tracheophyta</taxon>
        <taxon>Spermatophyta</taxon>
        <taxon>Magnoliopsida</taxon>
        <taxon>eudicotyledons</taxon>
        <taxon>Gunneridae</taxon>
        <taxon>Pentapetalae</taxon>
        <taxon>asterids</taxon>
        <taxon>campanulids</taxon>
        <taxon>Asterales</taxon>
        <taxon>Asteraceae</taxon>
        <taxon>Asteroideae</taxon>
        <taxon>Anthemideae</taxon>
        <taxon>Artemisiinae</taxon>
        <taxon>Artemisia</taxon>
    </lineage>
</organism>
<comment type="caution">
    <text evidence="2">The sequence shown here is derived from an EMBL/GenBank/DDBJ whole genome shotgun (WGS) entry which is preliminary data.</text>
</comment>
<evidence type="ECO:0000313" key="2">
    <source>
        <dbReference type="EMBL" id="PWA81662.1"/>
    </source>
</evidence>
<dbReference type="AlphaFoldDB" id="A0A2U1P7E7"/>
<feature type="region of interest" description="Disordered" evidence="1">
    <location>
        <begin position="381"/>
        <end position="415"/>
    </location>
</feature>
<accession>A0A2U1P7E7</accession>
<keyword evidence="3" id="KW-1185">Reference proteome</keyword>
<gene>
    <name evidence="2" type="ORF">CTI12_AA183290</name>
</gene>
<dbReference type="Proteomes" id="UP000245207">
    <property type="component" value="Unassembled WGS sequence"/>
</dbReference>
<proteinExistence type="predicted"/>
<dbReference type="EMBL" id="PKPP01001564">
    <property type="protein sequence ID" value="PWA81662.1"/>
    <property type="molecule type" value="Genomic_DNA"/>
</dbReference>
<feature type="compositionally biased region" description="Acidic residues" evidence="1">
    <location>
        <begin position="326"/>
        <end position="339"/>
    </location>
</feature>
<protein>
    <submittedName>
        <fullName evidence="2">Nucleotide-binding alpha-beta plait domain-containing protein</fullName>
    </submittedName>
</protein>
<reference evidence="2 3" key="1">
    <citation type="journal article" date="2018" name="Mol. Plant">
        <title>The genome of Artemisia annua provides insight into the evolution of Asteraceae family and artemisinin biosynthesis.</title>
        <authorList>
            <person name="Shen Q."/>
            <person name="Zhang L."/>
            <person name="Liao Z."/>
            <person name="Wang S."/>
            <person name="Yan T."/>
            <person name="Shi P."/>
            <person name="Liu M."/>
            <person name="Fu X."/>
            <person name="Pan Q."/>
            <person name="Wang Y."/>
            <person name="Lv Z."/>
            <person name="Lu X."/>
            <person name="Zhang F."/>
            <person name="Jiang W."/>
            <person name="Ma Y."/>
            <person name="Chen M."/>
            <person name="Hao X."/>
            <person name="Li L."/>
            <person name="Tang Y."/>
            <person name="Lv G."/>
            <person name="Zhou Y."/>
            <person name="Sun X."/>
            <person name="Brodelius P.E."/>
            <person name="Rose J.K.C."/>
            <person name="Tang K."/>
        </authorList>
    </citation>
    <scope>NUCLEOTIDE SEQUENCE [LARGE SCALE GENOMIC DNA]</scope>
    <source>
        <strain evidence="3">cv. Huhao1</strain>
        <tissue evidence="2">Leaf</tissue>
    </source>
</reference>
<evidence type="ECO:0000256" key="1">
    <source>
        <dbReference type="SAM" id="MobiDB-lite"/>
    </source>
</evidence>
<feature type="region of interest" description="Disordered" evidence="1">
    <location>
        <begin position="315"/>
        <end position="339"/>
    </location>
</feature>